<evidence type="ECO:0000256" key="2">
    <source>
        <dbReference type="ARBA" id="ARBA00023242"/>
    </source>
</evidence>
<dbReference type="RefSeq" id="XP_016607359.1">
    <property type="nucleotide sequence ID" value="XM_016753776.1"/>
</dbReference>
<dbReference type="FunCoup" id="A0A0L0HEA9">
    <property type="interactions" value="38"/>
</dbReference>
<dbReference type="PANTHER" id="PTHR13900">
    <property type="entry name" value="TRANSCRIPTION INITIATION FACTOR TFIID"/>
    <property type="match status" value="1"/>
</dbReference>
<dbReference type="VEuPathDB" id="FungiDB:SPPG_05569"/>
<feature type="domain" description="Transcription initiation factor TFIID subunit 1 histone acetyltransferase" evidence="3">
    <location>
        <begin position="379"/>
        <end position="796"/>
    </location>
</feature>
<evidence type="ECO:0000259" key="3">
    <source>
        <dbReference type="Pfam" id="PF12157"/>
    </source>
</evidence>
<name>A0A0L0HEA9_SPIPD</name>
<dbReference type="EMBL" id="KQ257458">
    <property type="protein sequence ID" value="KNC99319.1"/>
    <property type="molecule type" value="Genomic_DNA"/>
</dbReference>
<dbReference type="InterPro" id="IPR022591">
    <property type="entry name" value="TAF1_HAT_dom"/>
</dbReference>
<dbReference type="InParanoid" id="A0A0L0HEA9"/>
<keyword evidence="2" id="KW-0539">Nucleus</keyword>
<dbReference type="eggNOG" id="KOG0008">
    <property type="taxonomic scope" value="Eukaryota"/>
</dbReference>
<reference evidence="4 5" key="1">
    <citation type="submission" date="2009-08" db="EMBL/GenBank/DDBJ databases">
        <title>The Genome Sequence of Spizellomyces punctatus strain DAOM BR117.</title>
        <authorList>
            <consortium name="The Broad Institute Genome Sequencing Platform"/>
            <person name="Russ C."/>
            <person name="Cuomo C."/>
            <person name="Shea T."/>
            <person name="Young S.K."/>
            <person name="Zeng Q."/>
            <person name="Koehrsen M."/>
            <person name="Haas B."/>
            <person name="Borodovsky M."/>
            <person name="Guigo R."/>
            <person name="Alvarado L."/>
            <person name="Berlin A."/>
            <person name="Bochicchio J."/>
            <person name="Borenstein D."/>
            <person name="Chapman S."/>
            <person name="Chen Z."/>
            <person name="Engels R."/>
            <person name="Freedman E."/>
            <person name="Gellesch M."/>
            <person name="Goldberg J."/>
            <person name="Griggs A."/>
            <person name="Gujja S."/>
            <person name="Heiman D."/>
            <person name="Hepburn T."/>
            <person name="Howarth C."/>
            <person name="Jen D."/>
            <person name="Larson L."/>
            <person name="Lewis B."/>
            <person name="Mehta T."/>
            <person name="Park D."/>
            <person name="Pearson M."/>
            <person name="Roberts A."/>
            <person name="Saif S."/>
            <person name="Shenoy N."/>
            <person name="Sisk P."/>
            <person name="Stolte C."/>
            <person name="Sykes S."/>
            <person name="Thomson T."/>
            <person name="Walk T."/>
            <person name="White J."/>
            <person name="Yandava C."/>
            <person name="Burger G."/>
            <person name="Gray M.W."/>
            <person name="Holland P.W.H."/>
            <person name="King N."/>
            <person name="Lang F.B.F."/>
            <person name="Roger A.J."/>
            <person name="Ruiz-Trillo I."/>
            <person name="Lander E."/>
            <person name="Nusbaum C."/>
        </authorList>
    </citation>
    <scope>NUCLEOTIDE SEQUENCE [LARGE SCALE GENOMIC DNA]</scope>
    <source>
        <strain evidence="4 5">DAOM BR117</strain>
    </source>
</reference>
<protein>
    <recommendedName>
        <fullName evidence="3">Transcription initiation factor TFIID subunit 1 histone acetyltransferase domain-containing protein</fullName>
    </recommendedName>
</protein>
<dbReference type="GeneID" id="27688933"/>
<dbReference type="OrthoDB" id="5752at2759"/>
<gene>
    <name evidence="4" type="ORF">SPPG_05569</name>
</gene>
<dbReference type="PANTHER" id="PTHR13900:SF0">
    <property type="entry name" value="TRANSCRIPTION INITIATION FACTOR TFIID SUBUNIT 1"/>
    <property type="match status" value="1"/>
</dbReference>
<dbReference type="GO" id="GO:0004402">
    <property type="term" value="F:histone acetyltransferase activity"/>
    <property type="evidence" value="ECO:0007669"/>
    <property type="project" value="InterPro"/>
</dbReference>
<dbReference type="AlphaFoldDB" id="A0A0L0HEA9"/>
<dbReference type="Proteomes" id="UP000053201">
    <property type="component" value="Unassembled WGS sequence"/>
</dbReference>
<dbReference type="GO" id="GO:0017025">
    <property type="term" value="F:TBP-class protein binding"/>
    <property type="evidence" value="ECO:0007669"/>
    <property type="project" value="InterPro"/>
</dbReference>
<dbReference type="InterPro" id="IPR040240">
    <property type="entry name" value="TAF1"/>
</dbReference>
<organism evidence="4 5">
    <name type="scientific">Spizellomyces punctatus (strain DAOM BR117)</name>
    <dbReference type="NCBI Taxonomy" id="645134"/>
    <lineage>
        <taxon>Eukaryota</taxon>
        <taxon>Fungi</taxon>
        <taxon>Fungi incertae sedis</taxon>
        <taxon>Chytridiomycota</taxon>
        <taxon>Chytridiomycota incertae sedis</taxon>
        <taxon>Chytridiomycetes</taxon>
        <taxon>Spizellomycetales</taxon>
        <taxon>Spizellomycetaceae</taxon>
        <taxon>Spizellomyces</taxon>
    </lineage>
</organism>
<evidence type="ECO:0000256" key="1">
    <source>
        <dbReference type="ARBA" id="ARBA00004123"/>
    </source>
</evidence>
<dbReference type="Pfam" id="PF12157">
    <property type="entry name" value="DUF3591"/>
    <property type="match status" value="1"/>
</dbReference>
<dbReference type="STRING" id="645134.A0A0L0HEA9"/>
<comment type="subcellular location">
    <subcellularLocation>
        <location evidence="1">Nucleus</location>
    </subcellularLocation>
</comment>
<evidence type="ECO:0000313" key="4">
    <source>
        <dbReference type="EMBL" id="KNC99319.1"/>
    </source>
</evidence>
<proteinExistence type="predicted"/>
<keyword evidence="5" id="KW-1185">Reference proteome</keyword>
<dbReference type="GO" id="GO:0051123">
    <property type="term" value="P:RNA polymerase II preinitiation complex assembly"/>
    <property type="evidence" value="ECO:0007669"/>
    <property type="project" value="TreeGrafter"/>
</dbReference>
<dbReference type="GO" id="GO:0005669">
    <property type="term" value="C:transcription factor TFIID complex"/>
    <property type="evidence" value="ECO:0007669"/>
    <property type="project" value="InterPro"/>
</dbReference>
<evidence type="ECO:0000313" key="5">
    <source>
        <dbReference type="Proteomes" id="UP000053201"/>
    </source>
</evidence>
<accession>A0A0L0HEA9</accession>
<sequence length="805" mass="91838">MSSVRYLFGNVDESGKLQDNDLPEDFRKTLEESDDYLSRILGDLGLASEDGAADSKTGVVKPDADAVDFSGIDELADEGTGAYQFGGATPMVIPRAAPVLPFARRSMVGGDLDEDYDVAEPDEEEAVNAHVQVNTLREPHATVPIFSIPTPPQPPPVQQVYDRARLAQIFPGFGEGELKFSEIFSAKGSRVQRPRKRLITKGGQPPSRAEEHLSEGLSQTFIHRKQPYPVAPDDRELFRQRLPPKTTRGPLYVIEKVEFKPVPTPAQVNAEKGDADLPSSMYPVVLEHWEDRVVWDDDVSEPKDHPASRIRERLVFRNYDLDAGVWESAIRWEGVEACESDQRTERTSPQKDWEESLKLQAVKRRGSILESKTNRLRRFNLSQDRLYDGLRLVGSDRVRQTYGAGTLQHALPAVKLHPLYFKPHLTKKELRSFHRPTLRIPLKTPIHFSRVRNIKKKKLKGKEAGELMRTPKDISLKDACRYALMEYSEEYPPIVMNTGMGSLVYNYYRKTAEKDPHVPVLDLGTPYILDEVDASPFFGFGDVEPGQTLQAISNNMFRAPIFRQEASKTDFLVIRHTLKGQSKYYIREIPHLFAVGQTFPLQEVPRPQSRRITQTIKGRLQVVTFRHMRRDPQKRLRYEMLVKSFPGFTEPQLRQRLKEFAQFAKKGENTGWWKLKPGIALPNEEEIRRLVTPEMVCLMESMLTGQQRLRDIGYSDIGMDEENDDEEINTDIEVQLAPWTLTKNFVQASQNKSMIKLYGPGDPSGRGEAFSFIRASMKEPFLRYGESAEERLGEMKMTNILHLQK</sequence>
<dbReference type="GO" id="GO:0016251">
    <property type="term" value="F:RNA polymerase II general transcription initiation factor activity"/>
    <property type="evidence" value="ECO:0007669"/>
    <property type="project" value="InterPro"/>
</dbReference>